<sequence>MADIPNERRPDLSEIFDLNRHKAVRDFVERFENLMRDQDAVRNDIKELTIEAREAMFSPVEIKAMKSIAKLRKDDKANAMAESLAALRRVSNAVRFDLFTWSDEHRNEGKDQP</sequence>
<comment type="caution">
    <text evidence="2">The sequence shown here is derived from an EMBL/GenBank/DDBJ whole genome shotgun (WGS) entry which is preliminary data.</text>
</comment>
<dbReference type="GO" id="GO:0003677">
    <property type="term" value="F:DNA binding"/>
    <property type="evidence" value="ECO:0007669"/>
    <property type="project" value="InterPro"/>
</dbReference>
<dbReference type="InterPro" id="IPR046367">
    <property type="entry name" value="GapR-like_DNA-bd"/>
</dbReference>
<accession>A0AAE3D426</accession>
<name>A0AAE3D426_9HYPH</name>
<dbReference type="Proteomes" id="UP001196509">
    <property type="component" value="Unassembled WGS sequence"/>
</dbReference>
<evidence type="ECO:0000259" key="1">
    <source>
        <dbReference type="Pfam" id="PF10073"/>
    </source>
</evidence>
<evidence type="ECO:0000313" key="3">
    <source>
        <dbReference type="Proteomes" id="UP001196509"/>
    </source>
</evidence>
<dbReference type="EMBL" id="JAICBX010000006">
    <property type="protein sequence ID" value="MBW8640401.1"/>
    <property type="molecule type" value="Genomic_DNA"/>
</dbReference>
<reference evidence="2" key="1">
    <citation type="submission" date="2021-08" db="EMBL/GenBank/DDBJ databases">
        <title>Hoeflea bacterium WL0058 sp. nov., isolated from the sediment.</title>
        <authorList>
            <person name="Wang L."/>
            <person name="Zhang D."/>
        </authorList>
    </citation>
    <scope>NUCLEOTIDE SEQUENCE</scope>
    <source>
        <strain evidence="2">WL0058</strain>
    </source>
</reference>
<protein>
    <submittedName>
        <fullName evidence="2">DUF2312 domain-containing protein</fullName>
    </submittedName>
</protein>
<keyword evidence="3" id="KW-1185">Reference proteome</keyword>
<feature type="domain" description="GapR-like DNA-binding" evidence="1">
    <location>
        <begin position="22"/>
        <end position="79"/>
    </location>
</feature>
<proteinExistence type="predicted"/>
<evidence type="ECO:0000313" key="2">
    <source>
        <dbReference type="EMBL" id="MBW8640401.1"/>
    </source>
</evidence>
<dbReference type="AlphaFoldDB" id="A0AAE3D426"/>
<dbReference type="Pfam" id="PF10073">
    <property type="entry name" value="GapR_DNA-bd"/>
    <property type="match status" value="1"/>
</dbReference>
<dbReference type="RefSeq" id="WP_220231132.1">
    <property type="nucleotide sequence ID" value="NZ_JAICBX010000006.1"/>
</dbReference>
<gene>
    <name evidence="2" type="ORF">K1W69_24630</name>
</gene>
<organism evidence="2 3">
    <name type="scientific">Flavimaribacter sediminis</name>
    <dbReference type="NCBI Taxonomy" id="2865987"/>
    <lineage>
        <taxon>Bacteria</taxon>
        <taxon>Pseudomonadati</taxon>
        <taxon>Pseudomonadota</taxon>
        <taxon>Alphaproteobacteria</taxon>
        <taxon>Hyphomicrobiales</taxon>
        <taxon>Rhizobiaceae</taxon>
        <taxon>Flavimaribacter</taxon>
    </lineage>
</organism>